<dbReference type="AlphaFoldDB" id="A0A8J3ZSL1"/>
<evidence type="ECO:0000313" key="2">
    <source>
        <dbReference type="EMBL" id="GIJ66755.1"/>
    </source>
</evidence>
<evidence type="ECO:0000313" key="3">
    <source>
        <dbReference type="Proteomes" id="UP000635606"/>
    </source>
</evidence>
<comment type="caution">
    <text evidence="2">The sequence shown here is derived from an EMBL/GenBank/DDBJ whole genome shotgun (WGS) entry which is preliminary data.</text>
</comment>
<proteinExistence type="predicted"/>
<feature type="region of interest" description="Disordered" evidence="1">
    <location>
        <begin position="35"/>
        <end position="60"/>
    </location>
</feature>
<name>A0A8J3ZSL1_9ACTN</name>
<sequence length="113" mass="11868">MVTLRVAPAAFAGGGFPVTTVPSAAAGSVAAAAPVTSTDRRERSLRNRSAMDPPSGHRWMSRPRFARTVQPAVIPFEGRGSELRMPAVAAPLVKGLRGTLGVLGETYVLIDQK</sequence>
<protein>
    <submittedName>
        <fullName evidence="2">Uncharacterized protein</fullName>
    </submittedName>
</protein>
<accession>A0A8J3ZSL1</accession>
<keyword evidence="3" id="KW-1185">Reference proteome</keyword>
<reference evidence="2" key="1">
    <citation type="submission" date="2021-01" db="EMBL/GenBank/DDBJ databases">
        <title>Whole genome shotgun sequence of Virgisporangium ochraceum NBRC 16418.</title>
        <authorList>
            <person name="Komaki H."/>
            <person name="Tamura T."/>
        </authorList>
    </citation>
    <scope>NUCLEOTIDE SEQUENCE</scope>
    <source>
        <strain evidence="2">NBRC 16418</strain>
    </source>
</reference>
<dbReference type="Proteomes" id="UP000635606">
    <property type="component" value="Unassembled WGS sequence"/>
</dbReference>
<dbReference type="EMBL" id="BOPH01000020">
    <property type="protein sequence ID" value="GIJ66755.1"/>
    <property type="molecule type" value="Genomic_DNA"/>
</dbReference>
<evidence type="ECO:0000256" key="1">
    <source>
        <dbReference type="SAM" id="MobiDB-lite"/>
    </source>
</evidence>
<organism evidence="2 3">
    <name type="scientific">Virgisporangium ochraceum</name>
    <dbReference type="NCBI Taxonomy" id="65505"/>
    <lineage>
        <taxon>Bacteria</taxon>
        <taxon>Bacillati</taxon>
        <taxon>Actinomycetota</taxon>
        <taxon>Actinomycetes</taxon>
        <taxon>Micromonosporales</taxon>
        <taxon>Micromonosporaceae</taxon>
        <taxon>Virgisporangium</taxon>
    </lineage>
</organism>
<gene>
    <name evidence="2" type="ORF">Voc01_016720</name>
</gene>